<evidence type="ECO:0000256" key="1">
    <source>
        <dbReference type="SAM" id="MobiDB-lite"/>
    </source>
</evidence>
<reference evidence="2 3" key="1">
    <citation type="submission" date="2024-04" db="EMBL/GenBank/DDBJ databases">
        <authorList>
            <consortium name="Genoscope - CEA"/>
            <person name="William W."/>
        </authorList>
    </citation>
    <scope>NUCLEOTIDE SEQUENCE [LARGE SCALE GENOMIC DNA]</scope>
</reference>
<proteinExistence type="predicted"/>
<feature type="compositionally biased region" description="Polar residues" evidence="1">
    <location>
        <begin position="53"/>
        <end position="63"/>
    </location>
</feature>
<dbReference type="Proteomes" id="UP001497497">
    <property type="component" value="Unassembled WGS sequence"/>
</dbReference>
<keyword evidence="3" id="KW-1185">Reference proteome</keyword>
<accession>A0AAV2ISX0</accession>
<feature type="compositionally biased region" description="Polar residues" evidence="1">
    <location>
        <begin position="216"/>
        <end position="268"/>
    </location>
</feature>
<evidence type="ECO:0000313" key="3">
    <source>
        <dbReference type="Proteomes" id="UP001497497"/>
    </source>
</evidence>
<dbReference type="EMBL" id="CAXITT010001293">
    <property type="protein sequence ID" value="CAL1548349.1"/>
    <property type="molecule type" value="Genomic_DNA"/>
</dbReference>
<feature type="compositionally biased region" description="Low complexity" evidence="1">
    <location>
        <begin position="40"/>
        <end position="52"/>
    </location>
</feature>
<sequence>MTCQLISTTNQHHGCEGVRRLPPGVRPGEDKGKVSPENCSSTSSASSKQTTSPAPNSLTQKTASPAPIPVNQQISDCQGRDPETKFSSQTNFSEAMMKISKAADTIRQARQMLSCLANINELNNNNDPDQHKEISDSGHSGQARAVISTSATGAALQPKPLENPQVTDDDGHSRSDPTFPEPILVKTAVSPTDATSFTDAECSVTPKTGTDDSRPLSFTDSGISRFTDSGISRFTDSGISRSTANFPSRVNEMQSSGSPRNIERQQMS</sequence>
<feature type="compositionally biased region" description="Polar residues" evidence="1">
    <location>
        <begin position="189"/>
        <end position="198"/>
    </location>
</feature>
<feature type="compositionally biased region" description="Polar residues" evidence="1">
    <location>
        <begin position="1"/>
        <end position="12"/>
    </location>
</feature>
<name>A0AAV2ISX0_LYMST</name>
<dbReference type="AlphaFoldDB" id="A0AAV2ISX0"/>
<feature type="non-terminal residue" evidence="2">
    <location>
        <position position="268"/>
    </location>
</feature>
<evidence type="ECO:0000313" key="2">
    <source>
        <dbReference type="EMBL" id="CAL1548349.1"/>
    </source>
</evidence>
<gene>
    <name evidence="2" type="ORF">GSLYS_00021666001</name>
</gene>
<feature type="region of interest" description="Disordered" evidence="1">
    <location>
        <begin position="1"/>
        <end position="88"/>
    </location>
</feature>
<organism evidence="2 3">
    <name type="scientific">Lymnaea stagnalis</name>
    <name type="common">Great pond snail</name>
    <name type="synonym">Helix stagnalis</name>
    <dbReference type="NCBI Taxonomy" id="6523"/>
    <lineage>
        <taxon>Eukaryota</taxon>
        <taxon>Metazoa</taxon>
        <taxon>Spiralia</taxon>
        <taxon>Lophotrochozoa</taxon>
        <taxon>Mollusca</taxon>
        <taxon>Gastropoda</taxon>
        <taxon>Heterobranchia</taxon>
        <taxon>Euthyneura</taxon>
        <taxon>Panpulmonata</taxon>
        <taxon>Hygrophila</taxon>
        <taxon>Lymnaeoidea</taxon>
        <taxon>Lymnaeidae</taxon>
        <taxon>Lymnaea</taxon>
    </lineage>
</organism>
<comment type="caution">
    <text evidence="2">The sequence shown here is derived from an EMBL/GenBank/DDBJ whole genome shotgun (WGS) entry which is preliminary data.</text>
</comment>
<protein>
    <submittedName>
        <fullName evidence="2">Uncharacterized protein</fullName>
    </submittedName>
</protein>
<feature type="region of interest" description="Disordered" evidence="1">
    <location>
        <begin position="152"/>
        <end position="268"/>
    </location>
</feature>